<dbReference type="AlphaFoldDB" id="A0A5E7B7L6"/>
<proteinExistence type="predicted"/>
<dbReference type="Proteomes" id="UP000379480">
    <property type="component" value="Unassembled WGS sequence"/>
</dbReference>
<evidence type="ECO:0008006" key="3">
    <source>
        <dbReference type="Google" id="ProtNLM"/>
    </source>
</evidence>
<protein>
    <recommendedName>
        <fullName evidence="3">DUF3509 domain-containing protein</fullName>
    </recommendedName>
</protein>
<gene>
    <name evidence="1" type="ORF">PS723_01208</name>
</gene>
<sequence>MDTLNKAEIEAALAARLPSYHVECSLHPDGTLSAILTGPNADHFAITGIVRSNYRGADLIAKLAREILEEMVLSRQGIKSARLSPLSDVEFSSYQQTSELG</sequence>
<name>A0A5E7B7L6_PSEFL</name>
<evidence type="ECO:0000313" key="2">
    <source>
        <dbReference type="Proteomes" id="UP000379480"/>
    </source>
</evidence>
<evidence type="ECO:0000313" key="1">
    <source>
        <dbReference type="EMBL" id="VVN82581.1"/>
    </source>
</evidence>
<dbReference type="EMBL" id="CABVHY010000005">
    <property type="protein sequence ID" value="VVN82581.1"/>
    <property type="molecule type" value="Genomic_DNA"/>
</dbReference>
<dbReference type="OrthoDB" id="6980483at2"/>
<dbReference type="RefSeq" id="WP_150802772.1">
    <property type="nucleotide sequence ID" value="NZ_CABVHY010000005.1"/>
</dbReference>
<organism evidence="1 2">
    <name type="scientific">Pseudomonas fluorescens</name>
    <dbReference type="NCBI Taxonomy" id="294"/>
    <lineage>
        <taxon>Bacteria</taxon>
        <taxon>Pseudomonadati</taxon>
        <taxon>Pseudomonadota</taxon>
        <taxon>Gammaproteobacteria</taxon>
        <taxon>Pseudomonadales</taxon>
        <taxon>Pseudomonadaceae</taxon>
        <taxon>Pseudomonas</taxon>
    </lineage>
</organism>
<accession>A0A5E7B7L6</accession>
<reference evidence="1 2" key="1">
    <citation type="submission" date="2019-09" db="EMBL/GenBank/DDBJ databases">
        <authorList>
            <person name="Chandra G."/>
            <person name="Truman W A."/>
        </authorList>
    </citation>
    <scope>NUCLEOTIDE SEQUENCE [LARGE SCALE GENOMIC DNA]</scope>
    <source>
        <strain evidence="1">PS723</strain>
    </source>
</reference>